<dbReference type="PANTHER" id="PTHR10000">
    <property type="entry name" value="PHOSPHOSERINE PHOSPHATASE"/>
    <property type="match status" value="1"/>
</dbReference>
<dbReference type="PANTHER" id="PTHR10000:SF8">
    <property type="entry name" value="HAD SUPERFAMILY HYDROLASE-LIKE, TYPE 3"/>
    <property type="match status" value="1"/>
</dbReference>
<dbReference type="RefSeq" id="WP_224035053.1">
    <property type="nucleotide sequence ID" value="NZ_AP024849.1"/>
</dbReference>
<dbReference type="InterPro" id="IPR023214">
    <property type="entry name" value="HAD_sf"/>
</dbReference>
<dbReference type="SUPFAM" id="SSF56784">
    <property type="entry name" value="HAD-like"/>
    <property type="match status" value="1"/>
</dbReference>
<dbReference type="Gene3D" id="3.40.50.1000">
    <property type="entry name" value="HAD superfamily/HAD-like"/>
    <property type="match status" value="1"/>
</dbReference>
<dbReference type="Pfam" id="PF08282">
    <property type="entry name" value="Hydrolase_3"/>
    <property type="match status" value="1"/>
</dbReference>
<evidence type="ECO:0000313" key="1">
    <source>
        <dbReference type="EMBL" id="BCZ48816.1"/>
    </source>
</evidence>
<dbReference type="InterPro" id="IPR036412">
    <property type="entry name" value="HAD-like_sf"/>
</dbReference>
<evidence type="ECO:0000313" key="2">
    <source>
        <dbReference type="Proteomes" id="UP000824633"/>
    </source>
</evidence>
<gene>
    <name evidence="1" type="ORF">psyc5s11_48830</name>
</gene>
<reference evidence="2" key="1">
    <citation type="submission" date="2021-07" db="EMBL/GenBank/DDBJ databases">
        <title>Complete genome sequencing of a Clostridium isolate.</title>
        <authorList>
            <person name="Ueki A."/>
            <person name="Tonouchi A."/>
        </authorList>
    </citation>
    <scope>NUCLEOTIDE SEQUENCE [LARGE SCALE GENOMIC DNA]</scope>
    <source>
        <strain evidence="2">C5S11</strain>
    </source>
</reference>
<name>A0ABM7TAN7_9CLOT</name>
<protein>
    <submittedName>
        <fullName evidence="1">Haloacid dehalogenase</fullName>
    </submittedName>
</protein>
<dbReference type="EMBL" id="AP024849">
    <property type="protein sequence ID" value="BCZ48816.1"/>
    <property type="molecule type" value="Genomic_DNA"/>
</dbReference>
<proteinExistence type="predicted"/>
<keyword evidence="2" id="KW-1185">Reference proteome</keyword>
<dbReference type="Gene3D" id="3.30.1240.10">
    <property type="match status" value="1"/>
</dbReference>
<accession>A0ABM7TAN7</accession>
<organism evidence="1 2">
    <name type="scientific">Clostridium gelidum</name>
    <dbReference type="NCBI Taxonomy" id="704125"/>
    <lineage>
        <taxon>Bacteria</taxon>
        <taxon>Bacillati</taxon>
        <taxon>Bacillota</taxon>
        <taxon>Clostridia</taxon>
        <taxon>Eubacteriales</taxon>
        <taxon>Clostridiaceae</taxon>
        <taxon>Clostridium</taxon>
    </lineage>
</organism>
<sequence>MNKVLCFDLDGTLINDKNEIIGGEGTIHALKKLQNIGYKLVVSTGRLEHDIYYINNRYDLKLNYAISQNGAVINKNKELNAKLLDKDEALNIYEYLKTTDLRVELNTVSNRYWHTDRDPDFPKEYYDSSNIVHDFRNVIEYQPAVLFLVIGESDKIKVVQEHINSNYNKVKAIRTSDSSLEILSEGISKGNTVVELFPNSEIISIGDSENDFSMFELSKKSYYVGKGSCNKATYNFSSIYEALKQIIKGEENGQ</sequence>
<dbReference type="NCBIfam" id="TIGR01484">
    <property type="entry name" value="HAD-SF-IIB"/>
    <property type="match status" value="1"/>
</dbReference>
<dbReference type="InterPro" id="IPR006379">
    <property type="entry name" value="HAD-SF_hydro_IIB"/>
</dbReference>
<dbReference type="Proteomes" id="UP000824633">
    <property type="component" value="Chromosome"/>
</dbReference>